<name>A0A7S1F1L8_NOCSC</name>
<evidence type="ECO:0000313" key="2">
    <source>
        <dbReference type="EMBL" id="CAD8837193.1"/>
    </source>
</evidence>
<feature type="compositionally biased region" description="Polar residues" evidence="1">
    <location>
        <begin position="93"/>
        <end position="102"/>
    </location>
</feature>
<gene>
    <name evidence="2" type="ORF">NSCI0253_LOCUS11541</name>
</gene>
<proteinExistence type="predicted"/>
<sequence>MKHGLWKALAVFTDKFPWMQRYVKKEADNRDDRTEEEQIRDVIEILRFEYMRARNLDRARRAGRRKKCAGAAEVASQDFSKFEEHSSPHVSPPLQNQTRHSL</sequence>
<feature type="region of interest" description="Disordered" evidence="1">
    <location>
        <begin position="77"/>
        <end position="102"/>
    </location>
</feature>
<evidence type="ECO:0000256" key="1">
    <source>
        <dbReference type="SAM" id="MobiDB-lite"/>
    </source>
</evidence>
<accession>A0A7S1F1L8</accession>
<organism evidence="2">
    <name type="scientific">Noctiluca scintillans</name>
    <name type="common">Sea sparkle</name>
    <name type="synonym">Red tide dinoflagellate</name>
    <dbReference type="NCBI Taxonomy" id="2966"/>
    <lineage>
        <taxon>Eukaryota</taxon>
        <taxon>Sar</taxon>
        <taxon>Alveolata</taxon>
        <taxon>Dinophyceae</taxon>
        <taxon>Noctilucales</taxon>
        <taxon>Noctilucaceae</taxon>
        <taxon>Noctiluca</taxon>
    </lineage>
</organism>
<protein>
    <submittedName>
        <fullName evidence="2">Uncharacterized protein</fullName>
    </submittedName>
</protein>
<dbReference type="AlphaFoldDB" id="A0A7S1F1L8"/>
<dbReference type="EMBL" id="HBFQ01016613">
    <property type="protein sequence ID" value="CAD8837193.1"/>
    <property type="molecule type" value="Transcribed_RNA"/>
</dbReference>
<reference evidence="2" key="1">
    <citation type="submission" date="2021-01" db="EMBL/GenBank/DDBJ databases">
        <authorList>
            <person name="Corre E."/>
            <person name="Pelletier E."/>
            <person name="Niang G."/>
            <person name="Scheremetjew M."/>
            <person name="Finn R."/>
            <person name="Kale V."/>
            <person name="Holt S."/>
            <person name="Cochrane G."/>
            <person name="Meng A."/>
            <person name="Brown T."/>
            <person name="Cohen L."/>
        </authorList>
    </citation>
    <scope>NUCLEOTIDE SEQUENCE</scope>
</reference>